<dbReference type="SUPFAM" id="SSF55073">
    <property type="entry name" value="Nucleotide cyclase"/>
    <property type="match status" value="1"/>
</dbReference>
<feature type="transmembrane region" description="Helical" evidence="18">
    <location>
        <begin position="6"/>
        <end position="25"/>
    </location>
</feature>
<dbReference type="InterPro" id="IPR029787">
    <property type="entry name" value="Nucleotide_cyclase"/>
</dbReference>
<evidence type="ECO:0000256" key="12">
    <source>
        <dbReference type="ARBA" id="ARBA00022998"/>
    </source>
</evidence>
<dbReference type="GO" id="GO:0007189">
    <property type="term" value="P:adenylate cyclase-activating G protein-coupled receptor signaling pathway"/>
    <property type="evidence" value="ECO:0007669"/>
    <property type="project" value="TreeGrafter"/>
</dbReference>
<organism evidence="20 21">
    <name type="scientific">Amphibalanus amphitrite</name>
    <name type="common">Striped barnacle</name>
    <name type="synonym">Balanus amphitrite</name>
    <dbReference type="NCBI Taxonomy" id="1232801"/>
    <lineage>
        <taxon>Eukaryota</taxon>
        <taxon>Metazoa</taxon>
        <taxon>Ecdysozoa</taxon>
        <taxon>Arthropoda</taxon>
        <taxon>Crustacea</taxon>
        <taxon>Multicrustacea</taxon>
        <taxon>Cirripedia</taxon>
        <taxon>Thoracica</taxon>
        <taxon>Thoracicalcarea</taxon>
        <taxon>Balanomorpha</taxon>
        <taxon>Balanoidea</taxon>
        <taxon>Balanidae</taxon>
        <taxon>Amphibalaninae</taxon>
        <taxon>Amphibalanus</taxon>
    </lineage>
</organism>
<evidence type="ECO:0000313" key="20">
    <source>
        <dbReference type="EMBL" id="KAF0288975.1"/>
    </source>
</evidence>
<evidence type="ECO:0000256" key="6">
    <source>
        <dbReference type="ARBA" id="ARBA00022723"/>
    </source>
</evidence>
<dbReference type="GO" id="GO:0007193">
    <property type="term" value="P:adenylate cyclase-inhibiting G protein-coupled receptor signaling pathway"/>
    <property type="evidence" value="ECO:0007669"/>
    <property type="project" value="TreeGrafter"/>
</dbReference>
<evidence type="ECO:0000256" key="17">
    <source>
        <dbReference type="SAM" id="MobiDB-lite"/>
    </source>
</evidence>
<comment type="subcellular location">
    <subcellularLocation>
        <location evidence="3">Membrane</location>
        <topology evidence="3">Multi-pass membrane protein</topology>
    </subcellularLocation>
</comment>
<dbReference type="PANTHER" id="PTHR45627">
    <property type="entry name" value="ADENYLATE CYCLASE TYPE 1"/>
    <property type="match status" value="1"/>
</dbReference>
<dbReference type="PROSITE" id="PS50125">
    <property type="entry name" value="GUANYLATE_CYCLASE_2"/>
    <property type="match status" value="1"/>
</dbReference>
<protein>
    <recommendedName>
        <fullName evidence="4">adenylate cyclase</fullName>
        <ecNumber evidence="4">4.6.1.1</ecNumber>
    </recommendedName>
</protein>
<dbReference type="Pfam" id="PF00211">
    <property type="entry name" value="Guanylate_cyc"/>
    <property type="match status" value="1"/>
</dbReference>
<reference evidence="20 21" key="1">
    <citation type="submission" date="2019-07" db="EMBL/GenBank/DDBJ databases">
        <title>Draft genome assembly of a fouling barnacle, Amphibalanus amphitrite (Darwin, 1854): The first reference genome for Thecostraca.</title>
        <authorList>
            <person name="Kim W."/>
        </authorList>
    </citation>
    <scope>NUCLEOTIDE SEQUENCE [LARGE SCALE GENOMIC DNA]</scope>
    <source>
        <strain evidence="20">SNU_AA5</strain>
        <tissue evidence="20">Soma without cirri and trophi</tissue>
    </source>
</reference>
<dbReference type="SMART" id="SM00044">
    <property type="entry name" value="CYCc"/>
    <property type="match status" value="1"/>
</dbReference>
<accession>A0A6A4V5K7</accession>
<dbReference type="GO" id="GO:0035556">
    <property type="term" value="P:intracellular signal transduction"/>
    <property type="evidence" value="ECO:0007669"/>
    <property type="project" value="InterPro"/>
</dbReference>
<comment type="cofactor">
    <cofactor evidence="2">
        <name>Mg(2+)</name>
        <dbReference type="ChEBI" id="CHEBI:18420"/>
    </cofactor>
</comment>
<dbReference type="PANTHER" id="PTHR45627:SF12">
    <property type="entry name" value="ADENYLATE CYCLASE TYPE 2"/>
    <property type="match status" value="1"/>
</dbReference>
<dbReference type="OrthoDB" id="10035433at2759"/>
<keyword evidence="6" id="KW-0479">Metal-binding</keyword>
<evidence type="ECO:0000256" key="14">
    <source>
        <dbReference type="ARBA" id="ARBA00023180"/>
    </source>
</evidence>
<keyword evidence="12" id="KW-0115">cAMP biosynthesis</keyword>
<feature type="transmembrane region" description="Helical" evidence="18">
    <location>
        <begin position="45"/>
        <end position="71"/>
    </location>
</feature>
<dbReference type="AlphaFoldDB" id="A0A6A4V5K7"/>
<keyword evidence="5 18" id="KW-0812">Transmembrane</keyword>
<evidence type="ECO:0000256" key="2">
    <source>
        <dbReference type="ARBA" id="ARBA00001946"/>
    </source>
</evidence>
<evidence type="ECO:0000256" key="8">
    <source>
        <dbReference type="ARBA" id="ARBA00022741"/>
    </source>
</evidence>
<dbReference type="InterPro" id="IPR018297">
    <property type="entry name" value="A/G_cyclase_CS"/>
</dbReference>
<feature type="domain" description="Guanylate cyclase" evidence="19">
    <location>
        <begin position="236"/>
        <end position="377"/>
    </location>
</feature>
<feature type="region of interest" description="Disordered" evidence="17">
    <location>
        <begin position="487"/>
        <end position="507"/>
    </location>
</feature>
<evidence type="ECO:0000256" key="11">
    <source>
        <dbReference type="ARBA" id="ARBA00022989"/>
    </source>
</evidence>
<dbReference type="CDD" id="cd07302">
    <property type="entry name" value="CHD"/>
    <property type="match status" value="1"/>
</dbReference>
<dbReference type="EC" id="4.6.1.1" evidence="4"/>
<sequence length="507" mass="53795">MAKSPLALSTFSVTLAVLGLARLVLGLRAGPGSQSEASSVGHKSILSVGLQTALVVAVSVLAAVSAVVTLVDSPVAVVPRAPPTPGNVSSEPVELSDTAFRRKEVALFATLLSLFITLVFLRTNFLLKLVLMVLSSAAHVVLVAGWSGAGVGWPAPLLLLAAGCALLHTLDRQAERTGRADFLWRIKQRGEQEDVETMRGINKVLLENILPHHVAAHFLNSSAIEGLYHERYTSVAVMFASIPNYREFYGETDVNKQGLECLRLLNEIICDFDKLLLKPKYSGVEKIKTIGSTYMAAAGLQPGQEKDRAKHEHNVITLVEFATALMAALDSINRESFQNFKLRTGIDQGAVIAGVVGATKPQYDIWGDTVNVASRMDSCGVIGRIQVTERAAQILLEAGYRLDCRGSIQVKGKGALVTYLVRTPFDPSFPAPSPVLACPPVLPAVQPAALLAPPGGPPISSADISAGVDGAAVPSVQPLAATLTANGSVHSQLVPETATRRQHRPPS</sequence>
<dbReference type="GO" id="GO:0006171">
    <property type="term" value="P:cAMP biosynthetic process"/>
    <property type="evidence" value="ECO:0007669"/>
    <property type="project" value="UniProtKB-KW"/>
</dbReference>
<comment type="similarity">
    <text evidence="16">Belongs to the adenylyl cyclase class-4/guanylyl cyclase family.</text>
</comment>
<evidence type="ECO:0000256" key="1">
    <source>
        <dbReference type="ARBA" id="ARBA00001593"/>
    </source>
</evidence>
<evidence type="ECO:0000256" key="4">
    <source>
        <dbReference type="ARBA" id="ARBA00012201"/>
    </source>
</evidence>
<evidence type="ECO:0000256" key="15">
    <source>
        <dbReference type="ARBA" id="ARBA00023239"/>
    </source>
</evidence>
<evidence type="ECO:0000256" key="3">
    <source>
        <dbReference type="ARBA" id="ARBA00004141"/>
    </source>
</evidence>
<dbReference type="InterPro" id="IPR001054">
    <property type="entry name" value="A/G_cyclase"/>
</dbReference>
<evidence type="ECO:0000256" key="10">
    <source>
        <dbReference type="ARBA" id="ARBA00022842"/>
    </source>
</evidence>
<keyword evidence="14" id="KW-0325">Glycoprotein</keyword>
<keyword evidence="7" id="KW-0677">Repeat</keyword>
<feature type="transmembrane region" description="Helical" evidence="18">
    <location>
        <begin position="105"/>
        <end position="122"/>
    </location>
</feature>
<keyword evidence="10" id="KW-0460">Magnesium</keyword>
<comment type="catalytic activity">
    <reaction evidence="1">
        <text>ATP = 3',5'-cyclic AMP + diphosphate</text>
        <dbReference type="Rhea" id="RHEA:15389"/>
        <dbReference type="ChEBI" id="CHEBI:30616"/>
        <dbReference type="ChEBI" id="CHEBI:33019"/>
        <dbReference type="ChEBI" id="CHEBI:58165"/>
        <dbReference type="EC" id="4.6.1.1"/>
    </reaction>
</comment>
<keyword evidence="15 16" id="KW-0456">Lyase</keyword>
<evidence type="ECO:0000256" key="18">
    <source>
        <dbReference type="SAM" id="Phobius"/>
    </source>
</evidence>
<dbReference type="GO" id="GO:0046872">
    <property type="term" value="F:metal ion binding"/>
    <property type="evidence" value="ECO:0007669"/>
    <property type="project" value="UniProtKB-KW"/>
</dbReference>
<evidence type="ECO:0000256" key="13">
    <source>
        <dbReference type="ARBA" id="ARBA00023136"/>
    </source>
</evidence>
<evidence type="ECO:0000256" key="16">
    <source>
        <dbReference type="RuleBase" id="RU000405"/>
    </source>
</evidence>
<proteinExistence type="inferred from homology"/>
<keyword evidence="11 18" id="KW-1133">Transmembrane helix</keyword>
<name>A0A6A4V5K7_AMPAM</name>
<keyword evidence="21" id="KW-1185">Reference proteome</keyword>
<keyword evidence="13 18" id="KW-0472">Membrane</keyword>
<evidence type="ECO:0000259" key="19">
    <source>
        <dbReference type="PROSITE" id="PS50125"/>
    </source>
</evidence>
<evidence type="ECO:0000256" key="5">
    <source>
        <dbReference type="ARBA" id="ARBA00022692"/>
    </source>
</evidence>
<dbReference type="Gene3D" id="3.30.70.1230">
    <property type="entry name" value="Nucleotide cyclase"/>
    <property type="match status" value="1"/>
</dbReference>
<keyword evidence="8" id="KW-0547">Nucleotide-binding</keyword>
<dbReference type="EMBL" id="VIIS01002070">
    <property type="protein sequence ID" value="KAF0288975.1"/>
    <property type="molecule type" value="Genomic_DNA"/>
</dbReference>
<dbReference type="FunFam" id="3.30.70.1230:FF:000001">
    <property type="entry name" value="Adenylate cyclase"/>
    <property type="match status" value="1"/>
</dbReference>
<dbReference type="GO" id="GO:0005886">
    <property type="term" value="C:plasma membrane"/>
    <property type="evidence" value="ECO:0007669"/>
    <property type="project" value="TreeGrafter"/>
</dbReference>
<dbReference type="Proteomes" id="UP000440578">
    <property type="component" value="Unassembled WGS sequence"/>
</dbReference>
<dbReference type="GO" id="GO:0004016">
    <property type="term" value="F:adenylate cyclase activity"/>
    <property type="evidence" value="ECO:0007669"/>
    <property type="project" value="UniProtKB-EC"/>
</dbReference>
<comment type="caution">
    <text evidence="20">The sequence shown here is derived from an EMBL/GenBank/DDBJ whole genome shotgun (WGS) entry which is preliminary data.</text>
</comment>
<evidence type="ECO:0000256" key="9">
    <source>
        <dbReference type="ARBA" id="ARBA00022840"/>
    </source>
</evidence>
<dbReference type="GO" id="GO:0005524">
    <property type="term" value="F:ATP binding"/>
    <property type="evidence" value="ECO:0007669"/>
    <property type="project" value="UniProtKB-KW"/>
</dbReference>
<evidence type="ECO:0000256" key="7">
    <source>
        <dbReference type="ARBA" id="ARBA00022737"/>
    </source>
</evidence>
<gene>
    <name evidence="20" type="primary">Ac76E_1</name>
    <name evidence="20" type="ORF">FJT64_012692</name>
</gene>
<dbReference type="PROSITE" id="PS00452">
    <property type="entry name" value="GUANYLATE_CYCLASE_1"/>
    <property type="match status" value="1"/>
</dbReference>
<keyword evidence="9" id="KW-0067">ATP-binding</keyword>
<evidence type="ECO:0000313" key="21">
    <source>
        <dbReference type="Proteomes" id="UP000440578"/>
    </source>
</evidence>